<dbReference type="SUPFAM" id="SSF51556">
    <property type="entry name" value="Metallo-dependent hydrolases"/>
    <property type="match status" value="1"/>
</dbReference>
<dbReference type="Pfam" id="PF01979">
    <property type="entry name" value="Amidohydro_1"/>
    <property type="match status" value="1"/>
</dbReference>
<dbReference type="InterPro" id="IPR006680">
    <property type="entry name" value="Amidohydro-rel"/>
</dbReference>
<feature type="binding site" evidence="7">
    <location>
        <begin position="210"/>
        <end position="211"/>
    </location>
    <ligand>
        <name>substrate</name>
    </ligand>
</feature>
<name>E8LKZ0_SUCHY</name>
<accession>E8LKZ0</accession>
<comment type="cofactor">
    <cofactor evidence="8">
        <name>a divalent metal cation</name>
        <dbReference type="ChEBI" id="CHEBI:60240"/>
    </cofactor>
    <text evidence="8">Binds 1 divalent metal cation per subunit.</text>
</comment>
<dbReference type="GO" id="GO:0006046">
    <property type="term" value="P:N-acetylglucosamine catabolic process"/>
    <property type="evidence" value="ECO:0007669"/>
    <property type="project" value="TreeGrafter"/>
</dbReference>
<feature type="binding site" evidence="7">
    <location>
        <position position="132"/>
    </location>
    <ligand>
        <name>substrate</name>
    </ligand>
</feature>
<evidence type="ECO:0000256" key="3">
    <source>
        <dbReference type="ARBA" id="ARBA00022801"/>
    </source>
</evidence>
<sequence>MKIINAKVFTPAFTFTVKDICVLHEKFSADSLDNCVVDANGLYAIPGLIDIHFHGAVGCDFMDGTKESLRSIAAYEASVGVTSICPATMTMSREDILKACTNARDFSPDVKCSSLVGINMEGPFVSPHKAGAQNPVFVMKPDPEFFRKAQALSGNKIKLLAVAPDTENALDVIAMLKNEVLCSIAHTCCDYDTAARAIAAGAVHLTHLYNAMPPLHHREPGPIGAGADAKWCEAEIICDGIHVHPAAVRAAFRLFGEDRMILISDSMMACGLEDGIYTLGGQKVIVTDRKALLDNGTLAGSATNLFSCLKIAVRDMGIPFETAVRCATYNPARSIKVLDTVGTIENGKQADLLLLDENLDLKAVLLRGKWLFKEIL</sequence>
<evidence type="ECO:0000256" key="1">
    <source>
        <dbReference type="ARBA" id="ARBA00010716"/>
    </source>
</evidence>
<reference evidence="10 11" key="1">
    <citation type="submission" date="2011-01" db="EMBL/GenBank/DDBJ databases">
        <authorList>
            <person name="Weinstock G."/>
            <person name="Sodergren E."/>
            <person name="Clifton S."/>
            <person name="Fulton L."/>
            <person name="Fulton B."/>
            <person name="Courtney L."/>
            <person name="Fronick C."/>
            <person name="Harrison M."/>
            <person name="Strong C."/>
            <person name="Farmer C."/>
            <person name="Delahaunty K."/>
            <person name="Markovic C."/>
            <person name="Hall O."/>
            <person name="Minx P."/>
            <person name="Tomlinson C."/>
            <person name="Mitreva M."/>
            <person name="Hou S."/>
            <person name="Chen J."/>
            <person name="Wollam A."/>
            <person name="Pepin K.H."/>
            <person name="Johnson M."/>
            <person name="Bhonagiri V."/>
            <person name="Zhang X."/>
            <person name="Suruliraj S."/>
            <person name="Warren W."/>
            <person name="Chinwalla A."/>
            <person name="Mardis E.R."/>
            <person name="Wilson R.K."/>
        </authorList>
    </citation>
    <scope>NUCLEOTIDE SEQUENCE [LARGE SCALE GENOMIC DNA]</scope>
    <source>
        <strain evidence="11">DSM 22608 / JCM 16073 / KCTC 15190 / YIT 12066</strain>
    </source>
</reference>
<keyword evidence="2 8" id="KW-0479">Metal-binding</keyword>
<keyword evidence="4 5" id="KW-0119">Carbohydrate metabolism</keyword>
<dbReference type="Gene3D" id="3.20.20.140">
    <property type="entry name" value="Metal-dependent hydrolases"/>
    <property type="match status" value="1"/>
</dbReference>
<dbReference type="InterPro" id="IPR011059">
    <property type="entry name" value="Metal-dep_hydrolase_composite"/>
</dbReference>
<feature type="binding site" evidence="7">
    <location>
        <begin position="298"/>
        <end position="300"/>
    </location>
    <ligand>
        <name>substrate</name>
    </ligand>
</feature>
<dbReference type="HOGENOM" id="CLU_032482_2_1_6"/>
<keyword evidence="3 5" id="KW-0378">Hydrolase</keyword>
<dbReference type="NCBIfam" id="TIGR00221">
    <property type="entry name" value="nagA"/>
    <property type="match status" value="1"/>
</dbReference>
<feature type="active site" description="Proton donor/acceptor" evidence="6">
    <location>
        <position position="265"/>
    </location>
</feature>
<evidence type="ECO:0000256" key="7">
    <source>
        <dbReference type="PIRSR" id="PIRSR038994-2"/>
    </source>
</evidence>
<evidence type="ECO:0000313" key="10">
    <source>
        <dbReference type="EMBL" id="EFY06814.1"/>
    </source>
</evidence>
<dbReference type="PIRSF" id="PIRSF038994">
    <property type="entry name" value="NagA"/>
    <property type="match status" value="1"/>
</dbReference>
<organism evidence="10 11">
    <name type="scientific">Succinatimonas hippei (strain DSM 22608 / JCM 16073 / KCTC 15190 / YIT 12066)</name>
    <dbReference type="NCBI Taxonomy" id="762983"/>
    <lineage>
        <taxon>Bacteria</taxon>
        <taxon>Pseudomonadati</taxon>
        <taxon>Pseudomonadota</taxon>
        <taxon>Gammaproteobacteria</taxon>
        <taxon>Aeromonadales</taxon>
        <taxon>Succinivibrionaceae</taxon>
        <taxon>Succinatimonas</taxon>
    </lineage>
</organism>
<dbReference type="PANTHER" id="PTHR11113">
    <property type="entry name" value="N-ACETYLGLUCOSAMINE-6-PHOSPHATE DEACETYLASE"/>
    <property type="match status" value="1"/>
</dbReference>
<dbReference type="RefSeq" id="WP_009143578.1">
    <property type="nucleotide sequence ID" value="NZ_GL831013.1"/>
</dbReference>
<dbReference type="Gene3D" id="2.30.40.10">
    <property type="entry name" value="Urease, subunit C, domain 1"/>
    <property type="match status" value="1"/>
</dbReference>
<dbReference type="GO" id="GO:0008448">
    <property type="term" value="F:N-acetylglucosamine-6-phosphate deacetylase activity"/>
    <property type="evidence" value="ECO:0007669"/>
    <property type="project" value="UniProtKB-EC"/>
</dbReference>
<dbReference type="OrthoDB" id="9776488at2"/>
<dbReference type="CDD" id="cd00854">
    <property type="entry name" value="NagA"/>
    <property type="match status" value="1"/>
</dbReference>
<feature type="domain" description="Amidohydrolase-related" evidence="9">
    <location>
        <begin position="44"/>
        <end position="370"/>
    </location>
</feature>
<dbReference type="AlphaFoldDB" id="E8LKZ0"/>
<evidence type="ECO:0000256" key="6">
    <source>
        <dbReference type="PIRSR" id="PIRSR038994-1"/>
    </source>
</evidence>
<dbReference type="InterPro" id="IPR032466">
    <property type="entry name" value="Metal_Hydrolase"/>
</dbReference>
<evidence type="ECO:0000256" key="2">
    <source>
        <dbReference type="ARBA" id="ARBA00022723"/>
    </source>
</evidence>
<dbReference type="EC" id="3.5.1.25" evidence="10"/>
<proteinExistence type="inferred from homology"/>
<dbReference type="GO" id="GO:0046872">
    <property type="term" value="F:metal ion binding"/>
    <property type="evidence" value="ECO:0007669"/>
    <property type="project" value="UniProtKB-KW"/>
</dbReference>
<dbReference type="eggNOG" id="COG1820">
    <property type="taxonomic scope" value="Bacteria"/>
</dbReference>
<feature type="binding site" evidence="7">
    <location>
        <position position="218"/>
    </location>
    <ligand>
        <name>substrate</name>
    </ligand>
</feature>
<keyword evidence="11" id="KW-1185">Reference proteome</keyword>
<dbReference type="PANTHER" id="PTHR11113:SF14">
    <property type="entry name" value="N-ACETYLGLUCOSAMINE-6-PHOSPHATE DEACETYLASE"/>
    <property type="match status" value="1"/>
</dbReference>
<evidence type="ECO:0000259" key="9">
    <source>
        <dbReference type="Pfam" id="PF01979"/>
    </source>
</evidence>
<dbReference type="EMBL" id="AEVO01000079">
    <property type="protein sequence ID" value="EFY06814.1"/>
    <property type="molecule type" value="Genomic_DNA"/>
</dbReference>
<feature type="binding site" evidence="7">
    <location>
        <position position="242"/>
    </location>
    <ligand>
        <name>substrate</name>
    </ligand>
</feature>
<evidence type="ECO:0000256" key="5">
    <source>
        <dbReference type="PIRNR" id="PIRNR038994"/>
    </source>
</evidence>
<feature type="binding site" evidence="8">
    <location>
        <position position="186"/>
    </location>
    <ligand>
        <name>Zn(2+)</name>
        <dbReference type="ChEBI" id="CHEBI:29105"/>
    </ligand>
</feature>
<evidence type="ECO:0000256" key="8">
    <source>
        <dbReference type="PIRSR" id="PIRSR038994-3"/>
    </source>
</evidence>
<dbReference type="InterPro" id="IPR003764">
    <property type="entry name" value="GlcNAc_6-P_deAcase"/>
</dbReference>
<protein>
    <submittedName>
        <fullName evidence="10">N-acetylglucosamine-6-phosphate deacetylase</fullName>
        <ecNumber evidence="10">3.5.1.25</ecNumber>
    </submittedName>
</protein>
<dbReference type="Proteomes" id="UP000018458">
    <property type="component" value="Unassembled WGS sequence"/>
</dbReference>
<gene>
    <name evidence="10" type="primary">nagA</name>
    <name evidence="10" type="ORF">HMPREF9444_01395</name>
</gene>
<comment type="similarity">
    <text evidence="1 5">Belongs to the metallo-dependent hydrolases superfamily. NagA family.</text>
</comment>
<dbReference type="STRING" id="762983.HMPREF9444_01395"/>
<dbReference type="SUPFAM" id="SSF51338">
    <property type="entry name" value="Composite domain of metallo-dependent hydrolases"/>
    <property type="match status" value="1"/>
</dbReference>
<evidence type="ECO:0000313" key="11">
    <source>
        <dbReference type="Proteomes" id="UP000018458"/>
    </source>
</evidence>
<feature type="binding site" evidence="8">
    <location>
        <position position="207"/>
    </location>
    <ligand>
        <name>Zn(2+)</name>
        <dbReference type="ChEBI" id="CHEBI:29105"/>
    </ligand>
</feature>
<comment type="caution">
    <text evidence="10">The sequence shown here is derived from an EMBL/GenBank/DDBJ whole genome shotgun (WGS) entry which is preliminary data.</text>
</comment>
<evidence type="ECO:0000256" key="4">
    <source>
        <dbReference type="ARBA" id="ARBA00023277"/>
    </source>
</evidence>
<feature type="binding site" evidence="8">
    <location>
        <position position="121"/>
    </location>
    <ligand>
        <name>Zn(2+)</name>
        <dbReference type="ChEBI" id="CHEBI:29105"/>
    </ligand>
</feature>